<name>A0A9Q3FTN4_9BASI</name>
<keyword evidence="9" id="KW-1185">Reference proteome</keyword>
<evidence type="ECO:0000259" key="7">
    <source>
        <dbReference type="Pfam" id="PF17917"/>
    </source>
</evidence>
<evidence type="ECO:0000256" key="4">
    <source>
        <dbReference type="ARBA" id="ARBA00022759"/>
    </source>
</evidence>
<sequence length="118" mass="13514">MECLFLVWALEKLHYYLDGSVFDVIPDCNAVKSLLNMRNPNRHMLRWQISIQEFRGNMTIVHKAGNIHKNSDGLSRWALPNTPENPAYVPTGGEPQIRIEGINITDVGTQFFEEVEES</sequence>
<dbReference type="SUPFAM" id="SSF56672">
    <property type="entry name" value="DNA/RNA polymerases"/>
    <property type="match status" value="1"/>
</dbReference>
<comment type="caution">
    <text evidence="8">The sequence shown here is derived from an EMBL/GenBank/DDBJ whole genome shotgun (WGS) entry which is preliminary data.</text>
</comment>
<reference evidence="8" key="1">
    <citation type="submission" date="2021-03" db="EMBL/GenBank/DDBJ databases">
        <title>Draft genome sequence of rust myrtle Austropuccinia psidii MF-1, a brazilian biotype.</title>
        <authorList>
            <person name="Quecine M.C."/>
            <person name="Pachon D.M.R."/>
            <person name="Bonatelli M.L."/>
            <person name="Correr F.H."/>
            <person name="Franceschini L.M."/>
            <person name="Leite T.F."/>
            <person name="Margarido G.R.A."/>
            <person name="Almeida C.A."/>
            <person name="Ferrarezi J.A."/>
            <person name="Labate C.A."/>
        </authorList>
    </citation>
    <scope>NUCLEOTIDE SEQUENCE</scope>
    <source>
        <strain evidence="8">MF-1</strain>
    </source>
</reference>
<evidence type="ECO:0000256" key="5">
    <source>
        <dbReference type="ARBA" id="ARBA00022801"/>
    </source>
</evidence>
<dbReference type="EMBL" id="AVOT02049266">
    <property type="protein sequence ID" value="MBW0544432.1"/>
    <property type="molecule type" value="Genomic_DNA"/>
</dbReference>
<dbReference type="InterPro" id="IPR041373">
    <property type="entry name" value="RT_RNaseH"/>
</dbReference>
<keyword evidence="5" id="KW-0378">Hydrolase</keyword>
<proteinExistence type="predicted"/>
<accession>A0A9Q3FTN4</accession>
<evidence type="ECO:0000256" key="1">
    <source>
        <dbReference type="ARBA" id="ARBA00022679"/>
    </source>
</evidence>
<dbReference type="Proteomes" id="UP000765509">
    <property type="component" value="Unassembled WGS sequence"/>
</dbReference>
<gene>
    <name evidence="8" type="ORF">O181_084147</name>
</gene>
<dbReference type="GO" id="GO:0016787">
    <property type="term" value="F:hydrolase activity"/>
    <property type="evidence" value="ECO:0007669"/>
    <property type="project" value="UniProtKB-KW"/>
</dbReference>
<keyword evidence="2" id="KW-0548">Nucleotidyltransferase</keyword>
<keyword evidence="1" id="KW-0808">Transferase</keyword>
<dbReference type="AlphaFoldDB" id="A0A9Q3FTN4"/>
<dbReference type="GO" id="GO:0003964">
    <property type="term" value="F:RNA-directed DNA polymerase activity"/>
    <property type="evidence" value="ECO:0007669"/>
    <property type="project" value="UniProtKB-KW"/>
</dbReference>
<evidence type="ECO:0000256" key="3">
    <source>
        <dbReference type="ARBA" id="ARBA00022722"/>
    </source>
</evidence>
<evidence type="ECO:0000313" key="9">
    <source>
        <dbReference type="Proteomes" id="UP000765509"/>
    </source>
</evidence>
<keyword evidence="3" id="KW-0540">Nuclease</keyword>
<dbReference type="InterPro" id="IPR043502">
    <property type="entry name" value="DNA/RNA_pol_sf"/>
</dbReference>
<evidence type="ECO:0000313" key="8">
    <source>
        <dbReference type="EMBL" id="MBW0544432.1"/>
    </source>
</evidence>
<organism evidence="8 9">
    <name type="scientific">Austropuccinia psidii MF-1</name>
    <dbReference type="NCBI Taxonomy" id="1389203"/>
    <lineage>
        <taxon>Eukaryota</taxon>
        <taxon>Fungi</taxon>
        <taxon>Dikarya</taxon>
        <taxon>Basidiomycota</taxon>
        <taxon>Pucciniomycotina</taxon>
        <taxon>Pucciniomycetes</taxon>
        <taxon>Pucciniales</taxon>
        <taxon>Sphaerophragmiaceae</taxon>
        <taxon>Austropuccinia</taxon>
    </lineage>
</organism>
<protein>
    <recommendedName>
        <fullName evidence="7">Reverse transcriptase RNase H-like domain-containing protein</fullName>
    </recommendedName>
</protein>
<evidence type="ECO:0000256" key="6">
    <source>
        <dbReference type="ARBA" id="ARBA00022918"/>
    </source>
</evidence>
<dbReference type="GO" id="GO:0004519">
    <property type="term" value="F:endonuclease activity"/>
    <property type="evidence" value="ECO:0007669"/>
    <property type="project" value="UniProtKB-KW"/>
</dbReference>
<feature type="domain" description="Reverse transcriptase RNase H-like" evidence="7">
    <location>
        <begin position="2"/>
        <end position="54"/>
    </location>
</feature>
<evidence type="ECO:0000256" key="2">
    <source>
        <dbReference type="ARBA" id="ARBA00022695"/>
    </source>
</evidence>
<keyword evidence="6" id="KW-0695">RNA-directed DNA polymerase</keyword>
<dbReference type="Pfam" id="PF17917">
    <property type="entry name" value="RT_RNaseH"/>
    <property type="match status" value="1"/>
</dbReference>
<keyword evidence="4" id="KW-0255">Endonuclease</keyword>